<dbReference type="InterPro" id="IPR013151">
    <property type="entry name" value="Immunoglobulin_dom"/>
</dbReference>
<keyword evidence="11" id="KW-1185">Reference proteome</keyword>
<evidence type="ECO:0000256" key="6">
    <source>
        <dbReference type="ARBA" id="ARBA00022989"/>
    </source>
</evidence>
<evidence type="ECO:0000256" key="3">
    <source>
        <dbReference type="ARBA" id="ARBA00022729"/>
    </source>
</evidence>
<dbReference type="Pfam" id="PF13927">
    <property type="entry name" value="Ig_3"/>
    <property type="match status" value="2"/>
</dbReference>
<dbReference type="Pfam" id="PF00047">
    <property type="entry name" value="ig"/>
    <property type="match status" value="1"/>
</dbReference>
<proteinExistence type="predicted"/>
<keyword evidence="4" id="KW-0677">Repeat</keyword>
<dbReference type="InterPro" id="IPR007110">
    <property type="entry name" value="Ig-like_dom"/>
</dbReference>
<dbReference type="SUPFAM" id="SSF49265">
    <property type="entry name" value="Fibronectin type III"/>
    <property type="match status" value="1"/>
</dbReference>
<accession>A0A6A4JXI0</accession>
<dbReference type="Pfam" id="PF07679">
    <property type="entry name" value="I-set"/>
    <property type="match status" value="2"/>
</dbReference>
<dbReference type="InterPro" id="IPR036179">
    <property type="entry name" value="Ig-like_dom_sf"/>
</dbReference>
<dbReference type="SMART" id="SM00060">
    <property type="entry name" value="FN3"/>
    <property type="match status" value="2"/>
</dbReference>
<dbReference type="PROSITE" id="PS50835">
    <property type="entry name" value="IG_LIKE"/>
    <property type="match status" value="5"/>
</dbReference>
<dbReference type="Pfam" id="PF00041">
    <property type="entry name" value="fn3"/>
    <property type="match status" value="2"/>
</dbReference>
<evidence type="ECO:0000256" key="5">
    <source>
        <dbReference type="ARBA" id="ARBA00022889"/>
    </source>
</evidence>
<dbReference type="InterPro" id="IPR013783">
    <property type="entry name" value="Ig-like_fold"/>
</dbReference>
<dbReference type="PANTHER" id="PTHR44170">
    <property type="entry name" value="PROTEIN SIDEKICK"/>
    <property type="match status" value="1"/>
</dbReference>
<dbReference type="CDD" id="cd00096">
    <property type="entry name" value="Ig"/>
    <property type="match status" value="1"/>
</dbReference>
<keyword evidence="8" id="KW-1015">Disulfide bond</keyword>
<organism evidence="10 11">
    <name type="scientific">Apolygus lucorum</name>
    <name type="common">Small green plant bug</name>
    <name type="synonym">Lygocoris lucorum</name>
    <dbReference type="NCBI Taxonomy" id="248454"/>
    <lineage>
        <taxon>Eukaryota</taxon>
        <taxon>Metazoa</taxon>
        <taxon>Ecdysozoa</taxon>
        <taxon>Arthropoda</taxon>
        <taxon>Hexapoda</taxon>
        <taxon>Insecta</taxon>
        <taxon>Pterygota</taxon>
        <taxon>Neoptera</taxon>
        <taxon>Paraneoptera</taxon>
        <taxon>Hemiptera</taxon>
        <taxon>Heteroptera</taxon>
        <taxon>Panheteroptera</taxon>
        <taxon>Cimicomorpha</taxon>
        <taxon>Miridae</taxon>
        <taxon>Mirini</taxon>
        <taxon>Apolygus</taxon>
    </lineage>
</organism>
<protein>
    <submittedName>
        <fullName evidence="10">Uncharacterized protein</fullName>
    </submittedName>
</protein>
<dbReference type="FunFam" id="2.60.40.10:FF:000032">
    <property type="entry name" value="palladin isoform X1"/>
    <property type="match status" value="1"/>
</dbReference>
<keyword evidence="2" id="KW-0812">Transmembrane</keyword>
<dbReference type="FunFam" id="2.60.40.10:FF:000017">
    <property type="entry name" value="Down syndrome cell adhesion molecule b"/>
    <property type="match status" value="1"/>
</dbReference>
<dbReference type="SMART" id="SM00409">
    <property type="entry name" value="IG"/>
    <property type="match status" value="5"/>
</dbReference>
<dbReference type="Gene3D" id="2.60.40.10">
    <property type="entry name" value="Immunoglobulins"/>
    <property type="match status" value="7"/>
</dbReference>
<dbReference type="InterPro" id="IPR013098">
    <property type="entry name" value="Ig_I-set"/>
</dbReference>
<comment type="subcellular location">
    <subcellularLocation>
        <location evidence="1">Membrane</location>
        <topology evidence="1">Single-pass membrane protein</topology>
    </subcellularLocation>
</comment>
<dbReference type="PROSITE" id="PS50853">
    <property type="entry name" value="FN3"/>
    <property type="match status" value="1"/>
</dbReference>
<dbReference type="InterPro" id="IPR003599">
    <property type="entry name" value="Ig_sub"/>
</dbReference>
<evidence type="ECO:0000256" key="1">
    <source>
        <dbReference type="ARBA" id="ARBA00004167"/>
    </source>
</evidence>
<keyword evidence="7" id="KW-0472">Membrane</keyword>
<evidence type="ECO:0000256" key="8">
    <source>
        <dbReference type="ARBA" id="ARBA00023157"/>
    </source>
</evidence>
<dbReference type="CDD" id="cd00063">
    <property type="entry name" value="FN3"/>
    <property type="match status" value="2"/>
</dbReference>
<keyword evidence="5" id="KW-0130">Cell adhesion</keyword>
<dbReference type="InterPro" id="IPR003961">
    <property type="entry name" value="FN3_dom"/>
</dbReference>
<evidence type="ECO:0000256" key="4">
    <source>
        <dbReference type="ARBA" id="ARBA00022737"/>
    </source>
</evidence>
<evidence type="ECO:0000313" key="10">
    <source>
        <dbReference type="EMBL" id="KAF6212589.1"/>
    </source>
</evidence>
<reference evidence="10" key="1">
    <citation type="journal article" date="2021" name="Mol. Ecol. Resour.">
        <title>Apolygus lucorum genome provides insights into omnivorousness and mesophyll feeding.</title>
        <authorList>
            <person name="Liu Y."/>
            <person name="Liu H."/>
            <person name="Wang H."/>
            <person name="Huang T."/>
            <person name="Liu B."/>
            <person name="Yang B."/>
            <person name="Yin L."/>
            <person name="Li B."/>
            <person name="Zhang Y."/>
            <person name="Zhang S."/>
            <person name="Jiang F."/>
            <person name="Zhang X."/>
            <person name="Ren Y."/>
            <person name="Wang B."/>
            <person name="Wang S."/>
            <person name="Lu Y."/>
            <person name="Wu K."/>
            <person name="Fan W."/>
            <person name="Wang G."/>
        </authorList>
    </citation>
    <scope>NUCLEOTIDE SEQUENCE</scope>
    <source>
        <strain evidence="10">12Hb</strain>
    </source>
</reference>
<dbReference type="SUPFAM" id="SSF48726">
    <property type="entry name" value="Immunoglobulin"/>
    <property type="match status" value="5"/>
</dbReference>
<dbReference type="PANTHER" id="PTHR44170:SF56">
    <property type="entry name" value="FIBRONECTIN TYPE-III DOMAIN-CONTAINING PROTEIN"/>
    <property type="match status" value="1"/>
</dbReference>
<dbReference type="GO" id="GO:0016020">
    <property type="term" value="C:membrane"/>
    <property type="evidence" value="ECO:0007669"/>
    <property type="project" value="UniProtKB-SubCell"/>
</dbReference>
<dbReference type="AlphaFoldDB" id="A0A6A4JXI0"/>
<keyword evidence="6" id="KW-1133">Transmembrane helix</keyword>
<comment type="caution">
    <text evidence="10">The sequence shown here is derived from an EMBL/GenBank/DDBJ whole genome shotgun (WGS) entry which is preliminary data.</text>
</comment>
<evidence type="ECO:0000256" key="9">
    <source>
        <dbReference type="ARBA" id="ARBA00023319"/>
    </source>
</evidence>
<keyword evidence="9" id="KW-0393">Immunoglobulin domain</keyword>
<keyword evidence="3" id="KW-0732">Signal</keyword>
<dbReference type="InterPro" id="IPR003598">
    <property type="entry name" value="Ig_sub2"/>
</dbReference>
<evidence type="ECO:0000313" key="11">
    <source>
        <dbReference type="Proteomes" id="UP000466442"/>
    </source>
</evidence>
<dbReference type="Proteomes" id="UP000466442">
    <property type="component" value="Unassembled WGS sequence"/>
</dbReference>
<sequence length="768" mass="86098">MLVSVVCDEPELRILPSSATLIKPIGHQTLVTCRPFGGDISLISNIRWLDTKNRTIEPTKSETKSRISVEDMPPDSLALIISSLQENDAGTYTCVASYAGSKILSKSVEIHTIVAVTWVDAPTEQYPELGKDYKVRCKVTGKPAPRVEWRVNGVTLSGNNRLIAETDGLLIQNVEVTDDGTYTCRAFVFDTGELSERHIKVEVHIPPKFDENEMKNSMEFVEGESASITCKAEGKPSPTYKWIRSSTKENLGISSDRFSVNEHTGVLQINKVTRDDNGDFVCFASNGAGSVEHPVRVTVIIKPHVLEIRNISVPTGQEGVLECRATGNPLPVVTFRKLSSETPMIAGLQPNDERIVVHQREDREKQQAIGTLAISPLRTTDDGLYECIARNKGGNVTSNGHITVEFPPSFAHTPMNISWSWDYRPVNLTCIADSIPNATITWFLNERMIQRDPNFVIYNKGPQSTILVTPTDKKFYGAYTCWAKNIHGEARYDIRLMEAHHPQEIQQAKFEVITATTVKFNFVEPRTDGGRPIKAYIAQYKLENQNWPESRNKTWPVDAAYIIEHLIPQATYHFRFAALNEVGYSPWAAPLHTTMPRRSNPEEPTILNLATPPNRFAESSFGDRFEIRWKKPADNGEYIDRYDLEYCIFTGPISEVKRADGDSFKENASYKTSRLNDVLANEVKDCKTLEIRNNELTTYSLEHLEPQTLYKIELRAHNAIGFSTPGQILFRTARDGFIPPQDLSTDSTARATFSSVALLVSLVLLSAL</sequence>
<evidence type="ECO:0000256" key="2">
    <source>
        <dbReference type="ARBA" id="ARBA00022692"/>
    </source>
</evidence>
<name>A0A6A4JXI0_APOLU</name>
<dbReference type="GO" id="GO:0098609">
    <property type="term" value="P:cell-cell adhesion"/>
    <property type="evidence" value="ECO:0007669"/>
    <property type="project" value="TreeGrafter"/>
</dbReference>
<dbReference type="SMART" id="SM00408">
    <property type="entry name" value="IGc2"/>
    <property type="match status" value="5"/>
</dbReference>
<dbReference type="InterPro" id="IPR036116">
    <property type="entry name" value="FN3_sf"/>
</dbReference>
<dbReference type="OrthoDB" id="10056271at2759"/>
<dbReference type="GO" id="GO:0048812">
    <property type="term" value="P:neuron projection morphogenesis"/>
    <property type="evidence" value="ECO:0007669"/>
    <property type="project" value="UniProtKB-ARBA"/>
</dbReference>
<evidence type="ECO:0000256" key="7">
    <source>
        <dbReference type="ARBA" id="ARBA00023136"/>
    </source>
</evidence>
<gene>
    <name evidence="10" type="ORF">GE061_013115</name>
</gene>
<dbReference type="EMBL" id="WIXP02000004">
    <property type="protein sequence ID" value="KAF6212589.1"/>
    <property type="molecule type" value="Genomic_DNA"/>
</dbReference>